<evidence type="ECO:0000313" key="1">
    <source>
        <dbReference type="EMBL" id="KAG8368465.1"/>
    </source>
</evidence>
<dbReference type="PANTHER" id="PTHR21277">
    <property type="entry name" value="TRANSCRIPTIONAL ADAPTER 1"/>
    <property type="match status" value="1"/>
</dbReference>
<comment type="caution">
    <text evidence="1">The sequence shown here is derived from an EMBL/GenBank/DDBJ whole genome shotgun (WGS) entry which is preliminary data.</text>
</comment>
<protein>
    <recommendedName>
        <fullName evidence="3">Transcriptional adapter 1</fullName>
    </recommendedName>
</protein>
<organism evidence="1 2">
    <name type="scientific">Buddleja alternifolia</name>
    <dbReference type="NCBI Taxonomy" id="168488"/>
    <lineage>
        <taxon>Eukaryota</taxon>
        <taxon>Viridiplantae</taxon>
        <taxon>Streptophyta</taxon>
        <taxon>Embryophyta</taxon>
        <taxon>Tracheophyta</taxon>
        <taxon>Spermatophyta</taxon>
        <taxon>Magnoliopsida</taxon>
        <taxon>eudicotyledons</taxon>
        <taxon>Gunneridae</taxon>
        <taxon>Pentapetalae</taxon>
        <taxon>asterids</taxon>
        <taxon>lamiids</taxon>
        <taxon>Lamiales</taxon>
        <taxon>Scrophulariaceae</taxon>
        <taxon>Buddlejeae</taxon>
        <taxon>Buddleja</taxon>
    </lineage>
</organism>
<evidence type="ECO:0000313" key="2">
    <source>
        <dbReference type="Proteomes" id="UP000826271"/>
    </source>
</evidence>
<dbReference type="AlphaFoldDB" id="A0AAV6WHY9"/>
<dbReference type="PANTHER" id="PTHR21277:SF44">
    <property type="entry name" value="TRANSCRIPTIONAL REGULATOR OF RNA POLII, SAGA, SUBUNIT"/>
    <property type="match status" value="1"/>
</dbReference>
<dbReference type="GO" id="GO:0000124">
    <property type="term" value="C:SAGA complex"/>
    <property type="evidence" value="ECO:0007669"/>
    <property type="project" value="TreeGrafter"/>
</dbReference>
<name>A0AAV6WHY9_9LAMI</name>
<dbReference type="GO" id="GO:0006357">
    <property type="term" value="P:regulation of transcription by RNA polymerase II"/>
    <property type="evidence" value="ECO:0007669"/>
    <property type="project" value="TreeGrafter"/>
</dbReference>
<gene>
    <name evidence="1" type="ORF">BUALT_Bualt15G0048200</name>
</gene>
<dbReference type="Proteomes" id="UP000826271">
    <property type="component" value="Unassembled WGS sequence"/>
</dbReference>
<keyword evidence="2" id="KW-1185">Reference proteome</keyword>
<evidence type="ECO:0008006" key="3">
    <source>
        <dbReference type="Google" id="ProtNLM"/>
    </source>
</evidence>
<accession>A0AAV6WHY9</accession>
<dbReference type="Pfam" id="PF12767">
    <property type="entry name" value="SAGA-Tad1"/>
    <property type="match status" value="2"/>
</dbReference>
<dbReference type="GO" id="GO:0003713">
    <property type="term" value="F:transcription coactivator activity"/>
    <property type="evidence" value="ECO:0007669"/>
    <property type="project" value="TreeGrafter"/>
</dbReference>
<dbReference type="CDD" id="cd22933">
    <property type="entry name" value="HFD_HFI1"/>
    <property type="match status" value="1"/>
</dbReference>
<reference evidence="1" key="1">
    <citation type="submission" date="2019-10" db="EMBL/GenBank/DDBJ databases">
        <authorList>
            <person name="Zhang R."/>
            <person name="Pan Y."/>
            <person name="Wang J."/>
            <person name="Ma R."/>
            <person name="Yu S."/>
        </authorList>
    </citation>
    <scope>NUCLEOTIDE SEQUENCE</scope>
    <source>
        <strain evidence="1">LA-IB0</strain>
        <tissue evidence="1">Leaf</tissue>
    </source>
</reference>
<sequence>MVANHRFSRVDTLELKDLIYRKIGHHRAEKYLDQLNKFLSLKLSKVDFDKSCLQIIGRENISLHNRFIRSILQNAGQAKVPPQKSEGLKFKIPNGYLKRSYLPSPLGPLGKSYSVTCEEDGEEDERFAGSPGVQSWGPVTAPLGVSVKSGKALRYNHCDNSCQNGGELPDSRSLRGRLEKKLRLEGVGISMDCANLINNSLDVFLKRLIEPCIGIAGSRSVDSRFSGKQSNGQMMSELNVSVLDFRVAMELNPRTLGEAWPIQLEKICHHALDA</sequence>
<dbReference type="EMBL" id="WHWC01000015">
    <property type="protein sequence ID" value="KAG8368465.1"/>
    <property type="molecule type" value="Genomic_DNA"/>
</dbReference>
<dbReference type="InterPro" id="IPR024738">
    <property type="entry name" value="Hfi1/Tada1"/>
</dbReference>
<proteinExistence type="predicted"/>